<dbReference type="Proteomes" id="UP001519654">
    <property type="component" value="Unassembled WGS sequence"/>
</dbReference>
<organism evidence="2 3">
    <name type="scientific">Paractinoplanes bogorensis</name>
    <dbReference type="NCBI Taxonomy" id="1610840"/>
    <lineage>
        <taxon>Bacteria</taxon>
        <taxon>Bacillati</taxon>
        <taxon>Actinomycetota</taxon>
        <taxon>Actinomycetes</taxon>
        <taxon>Micromonosporales</taxon>
        <taxon>Micromonosporaceae</taxon>
        <taxon>Paractinoplanes</taxon>
    </lineage>
</organism>
<protein>
    <recommendedName>
        <fullName evidence="4">YbjN domain-containing protein</fullName>
    </recommendedName>
</protein>
<evidence type="ECO:0000256" key="1">
    <source>
        <dbReference type="SAM" id="MobiDB-lite"/>
    </source>
</evidence>
<keyword evidence="3" id="KW-1185">Reference proteome</keyword>
<dbReference type="EMBL" id="JAHKKG010000005">
    <property type="protein sequence ID" value="MBU2664977.1"/>
    <property type="molecule type" value="Genomic_DNA"/>
</dbReference>
<accession>A0ABS5YND3</accession>
<evidence type="ECO:0008006" key="4">
    <source>
        <dbReference type="Google" id="ProtNLM"/>
    </source>
</evidence>
<feature type="region of interest" description="Disordered" evidence="1">
    <location>
        <begin position="148"/>
        <end position="177"/>
    </location>
</feature>
<evidence type="ECO:0000313" key="3">
    <source>
        <dbReference type="Proteomes" id="UP001519654"/>
    </source>
</evidence>
<sequence>MVEQSGSFADLSLEVMLPGHESVLDELRRLVTELEAHPAATGRTRWNWFPNLMDRPAGGDDYVVYLVGSITLFSTGVDWLDVELHLAWDPHRVVSASVNVACWCSENHNQHSVHQSYWAAETDAALVEAFTEATAVLTRFLDSTRTDPDDLRTAAGLPNPRSHAEAGRPAQDAGSGA</sequence>
<dbReference type="RefSeq" id="WP_215788207.1">
    <property type="nucleotide sequence ID" value="NZ_JAHKKG010000005.1"/>
</dbReference>
<gene>
    <name evidence="2" type="ORF">KOI35_15850</name>
</gene>
<comment type="caution">
    <text evidence="2">The sequence shown here is derived from an EMBL/GenBank/DDBJ whole genome shotgun (WGS) entry which is preliminary data.</text>
</comment>
<proteinExistence type="predicted"/>
<reference evidence="2 3" key="1">
    <citation type="submission" date="2021-06" db="EMBL/GenBank/DDBJ databases">
        <title>Actinoplanes lichenicola sp. nov., and Actinoplanes ovalisporus sp. nov., isolated from lichen in Thailand.</title>
        <authorList>
            <person name="Saeng-In P."/>
            <person name="Kanchanasin P."/>
            <person name="Yuki M."/>
            <person name="Kudo T."/>
            <person name="Ohkuma M."/>
            <person name="Phongsopitanun W."/>
            <person name="Tanasupawat S."/>
        </authorList>
    </citation>
    <scope>NUCLEOTIDE SEQUENCE [LARGE SCALE GENOMIC DNA]</scope>
    <source>
        <strain evidence="2 3">NBRC 110975</strain>
    </source>
</reference>
<evidence type="ECO:0000313" key="2">
    <source>
        <dbReference type="EMBL" id="MBU2664977.1"/>
    </source>
</evidence>
<name>A0ABS5YND3_9ACTN</name>